<sequence length="133" mass="14410">MEGQLGKCRLHRANNSRWRPAIPLPPKKVNNENDVTMPMATMALTPPPQKLSTVSAPTTPRETQQKEQKNAPNSVNTSSTIRKHSSDSPSVLSDLAAISSLNLQRNGSGSMAHLLETADWNGLGGIRPSVRSF</sequence>
<evidence type="ECO:0000256" key="1">
    <source>
        <dbReference type="SAM" id="MobiDB-lite"/>
    </source>
</evidence>
<name>A0A183C603_GLOPA</name>
<organism evidence="2 3">
    <name type="scientific">Globodera pallida</name>
    <name type="common">Potato cyst nematode worm</name>
    <name type="synonym">Heterodera pallida</name>
    <dbReference type="NCBI Taxonomy" id="36090"/>
    <lineage>
        <taxon>Eukaryota</taxon>
        <taxon>Metazoa</taxon>
        <taxon>Ecdysozoa</taxon>
        <taxon>Nematoda</taxon>
        <taxon>Chromadorea</taxon>
        <taxon>Rhabditida</taxon>
        <taxon>Tylenchina</taxon>
        <taxon>Tylenchomorpha</taxon>
        <taxon>Tylenchoidea</taxon>
        <taxon>Heteroderidae</taxon>
        <taxon>Heteroderinae</taxon>
        <taxon>Globodera</taxon>
    </lineage>
</organism>
<reference evidence="2" key="2">
    <citation type="submission" date="2014-05" db="EMBL/GenBank/DDBJ databases">
        <title>The genome and life-stage specific transcriptomes of Globodera pallida elucidate key aspects of plant parasitism by a cyst nematode.</title>
        <authorList>
            <person name="Cotton J.A."/>
            <person name="Lilley C.J."/>
            <person name="Jones L.M."/>
            <person name="Kikuchi T."/>
            <person name="Reid A.J."/>
            <person name="Thorpe P."/>
            <person name="Tsai I.J."/>
            <person name="Beasley H."/>
            <person name="Blok V."/>
            <person name="Cock P.J.A."/>
            <person name="Van den Akker S.E."/>
            <person name="Holroyd N."/>
            <person name="Hunt M."/>
            <person name="Mantelin S."/>
            <person name="Naghra H."/>
            <person name="Pain A."/>
            <person name="Palomares-Rius J.E."/>
            <person name="Zarowiecki M."/>
            <person name="Berriman M."/>
            <person name="Jones J.T."/>
            <person name="Urwin P.E."/>
        </authorList>
    </citation>
    <scope>NUCLEOTIDE SEQUENCE [LARGE SCALE GENOMIC DNA]</scope>
    <source>
        <strain evidence="2">Lindley</strain>
    </source>
</reference>
<protein>
    <submittedName>
        <fullName evidence="3">Uncharacterized protein</fullName>
    </submittedName>
</protein>
<keyword evidence="2" id="KW-1185">Reference proteome</keyword>
<dbReference type="WBParaSite" id="GPLIN_000829800">
    <property type="protein sequence ID" value="GPLIN_000829800"/>
    <property type="gene ID" value="GPLIN_000829800"/>
</dbReference>
<proteinExistence type="predicted"/>
<evidence type="ECO:0000313" key="2">
    <source>
        <dbReference type="Proteomes" id="UP000050741"/>
    </source>
</evidence>
<evidence type="ECO:0000313" key="3">
    <source>
        <dbReference type="WBParaSite" id="GPLIN_000829800"/>
    </source>
</evidence>
<feature type="region of interest" description="Disordered" evidence="1">
    <location>
        <begin position="1"/>
        <end position="90"/>
    </location>
</feature>
<dbReference type="AlphaFoldDB" id="A0A183C603"/>
<feature type="compositionally biased region" description="Polar residues" evidence="1">
    <location>
        <begin position="50"/>
        <end position="62"/>
    </location>
</feature>
<dbReference type="Proteomes" id="UP000050741">
    <property type="component" value="Unassembled WGS sequence"/>
</dbReference>
<accession>A0A183C603</accession>
<reference evidence="3" key="3">
    <citation type="submission" date="2016-06" db="UniProtKB">
        <authorList>
            <consortium name="WormBaseParasite"/>
        </authorList>
    </citation>
    <scope>IDENTIFICATION</scope>
</reference>
<reference evidence="2" key="1">
    <citation type="submission" date="2013-12" db="EMBL/GenBank/DDBJ databases">
        <authorList>
            <person name="Aslett M."/>
        </authorList>
    </citation>
    <scope>NUCLEOTIDE SEQUENCE [LARGE SCALE GENOMIC DNA]</scope>
    <source>
        <strain evidence="2">Lindley</strain>
    </source>
</reference>
<feature type="compositionally biased region" description="Polar residues" evidence="1">
    <location>
        <begin position="70"/>
        <end position="80"/>
    </location>
</feature>